<organism evidence="2 3">
    <name type="scientific">Coniella lustricola</name>
    <dbReference type="NCBI Taxonomy" id="2025994"/>
    <lineage>
        <taxon>Eukaryota</taxon>
        <taxon>Fungi</taxon>
        <taxon>Dikarya</taxon>
        <taxon>Ascomycota</taxon>
        <taxon>Pezizomycotina</taxon>
        <taxon>Sordariomycetes</taxon>
        <taxon>Sordariomycetidae</taxon>
        <taxon>Diaporthales</taxon>
        <taxon>Schizoparmaceae</taxon>
        <taxon>Coniella</taxon>
    </lineage>
</organism>
<proteinExistence type="predicted"/>
<dbReference type="InParanoid" id="A0A2T2ZXZ2"/>
<protein>
    <submittedName>
        <fullName evidence="2">Uncharacterized protein</fullName>
    </submittedName>
</protein>
<dbReference type="AlphaFoldDB" id="A0A2T2ZXZ2"/>
<gene>
    <name evidence="2" type="ORF">BD289DRAFT_103038</name>
</gene>
<evidence type="ECO:0000313" key="2">
    <source>
        <dbReference type="EMBL" id="PSR79316.1"/>
    </source>
</evidence>
<feature type="region of interest" description="Disordered" evidence="1">
    <location>
        <begin position="169"/>
        <end position="190"/>
    </location>
</feature>
<accession>A0A2T2ZXZ2</accession>
<keyword evidence="3" id="KW-1185">Reference proteome</keyword>
<name>A0A2T2ZXZ2_9PEZI</name>
<feature type="compositionally biased region" description="Pro residues" evidence="1">
    <location>
        <begin position="171"/>
        <end position="183"/>
    </location>
</feature>
<reference evidence="2 3" key="1">
    <citation type="journal article" date="2018" name="Mycol. Prog.">
        <title>Coniella lustricola, a new species from submerged detritus.</title>
        <authorList>
            <person name="Raudabaugh D.B."/>
            <person name="Iturriaga T."/>
            <person name="Carver A."/>
            <person name="Mondo S."/>
            <person name="Pangilinan J."/>
            <person name="Lipzen A."/>
            <person name="He G."/>
            <person name="Amirebrahimi M."/>
            <person name="Grigoriev I.V."/>
            <person name="Miller A.N."/>
        </authorList>
    </citation>
    <scope>NUCLEOTIDE SEQUENCE [LARGE SCALE GENOMIC DNA]</scope>
    <source>
        <strain evidence="2 3">B22-T-1</strain>
    </source>
</reference>
<dbReference type="Proteomes" id="UP000241462">
    <property type="component" value="Unassembled WGS sequence"/>
</dbReference>
<evidence type="ECO:0000313" key="3">
    <source>
        <dbReference type="Proteomes" id="UP000241462"/>
    </source>
</evidence>
<sequence>MYAAASFFFSAHSFSATSPRPRPTTICEPPFHTPPSFFPSLIFFLPFSVRCPILPSTRPILHRPPRGSATPCATATPTANRCCCCCCSALRSRLDRGLRSQPRWLPASRLLLVQPSSTTHCLAKPIPSALLHPLQLQQPPPLPLPLILPQPRPPPVATVLQQIQSSLLLQPPHPHPRPSPQHPALPRSQTRNSIPLSALALPPSRPCRCRRLPNLSPRIVFVINSPVLTALAICLWPPRRPRCHHTRLSNPSLSSSTRLCALDLPLS</sequence>
<evidence type="ECO:0000256" key="1">
    <source>
        <dbReference type="SAM" id="MobiDB-lite"/>
    </source>
</evidence>
<dbReference type="EMBL" id="KZ678572">
    <property type="protein sequence ID" value="PSR79316.1"/>
    <property type="molecule type" value="Genomic_DNA"/>
</dbReference>